<dbReference type="Proteomes" id="UP000540423">
    <property type="component" value="Unassembled WGS sequence"/>
</dbReference>
<reference evidence="1 2" key="1">
    <citation type="submission" date="2020-08" db="EMBL/GenBank/DDBJ databases">
        <title>Genomic Encyclopedia of Type Strains, Phase IV (KMG-IV): sequencing the most valuable type-strain genomes for metagenomic binning, comparative biology and taxonomic classification.</title>
        <authorList>
            <person name="Goeker M."/>
        </authorList>
    </citation>
    <scope>NUCLEOTIDE SEQUENCE [LARGE SCALE GENOMIC DNA]</scope>
    <source>
        <strain evidence="1 2">DSM 40141</strain>
    </source>
</reference>
<accession>A0A7X0HL79</accession>
<keyword evidence="2" id="KW-1185">Reference proteome</keyword>
<evidence type="ECO:0000313" key="1">
    <source>
        <dbReference type="EMBL" id="MBB6439533.1"/>
    </source>
</evidence>
<protein>
    <submittedName>
        <fullName evidence="1">Uncharacterized protein</fullName>
    </submittedName>
</protein>
<name>A0A7X0HL79_9ACTN</name>
<organism evidence="1 2">
    <name type="scientific">Streptomyces candidus</name>
    <dbReference type="NCBI Taxonomy" id="67283"/>
    <lineage>
        <taxon>Bacteria</taxon>
        <taxon>Bacillati</taxon>
        <taxon>Actinomycetota</taxon>
        <taxon>Actinomycetes</taxon>
        <taxon>Kitasatosporales</taxon>
        <taxon>Streptomycetaceae</taxon>
        <taxon>Streptomyces</taxon>
    </lineage>
</organism>
<dbReference type="RefSeq" id="WP_185036075.1">
    <property type="nucleotide sequence ID" value="NZ_JACHEM010000023.1"/>
</dbReference>
<sequence length="131" mass="14542">MPVPRDVELITQLITGHARWVRDDVRRHSEDPDLRCEVLDQLAALADDVDRHLAVDAPDRGTLEHTQSRARLLLSLYEGLDLAQRELTARAPVTGVRAKSRTPDCGMRDSGCERLLVVDDVPEVAAPSART</sequence>
<dbReference type="AlphaFoldDB" id="A0A7X0HL79"/>
<comment type="caution">
    <text evidence="1">The sequence shown here is derived from an EMBL/GenBank/DDBJ whole genome shotgun (WGS) entry which is preliminary data.</text>
</comment>
<gene>
    <name evidence="1" type="ORF">HNQ79_006045</name>
</gene>
<proteinExistence type="predicted"/>
<evidence type="ECO:0000313" key="2">
    <source>
        <dbReference type="Proteomes" id="UP000540423"/>
    </source>
</evidence>
<dbReference type="EMBL" id="JACHEM010000023">
    <property type="protein sequence ID" value="MBB6439533.1"/>
    <property type="molecule type" value="Genomic_DNA"/>
</dbReference>